<dbReference type="PANTHER" id="PTHR38432">
    <property type="entry name" value="TELA-LIKE PROTEIN SAOUHSC_01408"/>
    <property type="match status" value="1"/>
</dbReference>
<evidence type="ECO:0000313" key="4">
    <source>
        <dbReference type="Proteomes" id="UP000094067"/>
    </source>
</evidence>
<dbReference type="PANTHER" id="PTHR38432:SF1">
    <property type="entry name" value="TELA-LIKE PROTEIN SAOUHSC_01408"/>
    <property type="match status" value="1"/>
</dbReference>
<reference evidence="4 5" key="1">
    <citation type="submission" date="2016-07" db="EMBL/GenBank/DDBJ databases">
        <title>Characterization of isolates of Eisenbergiella tayi derived from blood cultures, using whole genome sequencing.</title>
        <authorList>
            <person name="Burdz T."/>
            <person name="Wiebe D."/>
            <person name="Huynh C."/>
            <person name="Bernard K."/>
        </authorList>
    </citation>
    <scope>NUCLEOTIDE SEQUENCE [LARGE SCALE GENOMIC DNA]</scope>
    <source>
        <strain evidence="2 4">NML 110608</strain>
        <strain evidence="3 5">NML 120489</strain>
    </source>
</reference>
<dbReference type="Pfam" id="PF05816">
    <property type="entry name" value="TelA"/>
    <property type="match status" value="1"/>
</dbReference>
<gene>
    <name evidence="3" type="ORF">BEH84_01716</name>
    <name evidence="2" type="ORF">BEI61_01035</name>
</gene>
<dbReference type="Proteomes" id="UP000095003">
    <property type="component" value="Unassembled WGS sequence"/>
</dbReference>
<dbReference type="RefSeq" id="WP_069151517.1">
    <property type="nucleotide sequence ID" value="NZ_DBFYTC010000240.1"/>
</dbReference>
<evidence type="ECO:0000313" key="3">
    <source>
        <dbReference type="EMBL" id="ODM13995.1"/>
    </source>
</evidence>
<protein>
    <submittedName>
        <fullName evidence="3">Toxic anion resistance protein (TelA)</fullName>
    </submittedName>
</protein>
<name>A0A1E3AZ54_9FIRM</name>
<comment type="caution">
    <text evidence="3">The sequence shown here is derived from an EMBL/GenBank/DDBJ whole genome shotgun (WGS) entry which is preliminary data.</text>
</comment>
<proteinExistence type="inferred from homology"/>
<comment type="similarity">
    <text evidence="1">Belongs to the TelA family.</text>
</comment>
<organism evidence="3 5">
    <name type="scientific">Eisenbergiella tayi</name>
    <dbReference type="NCBI Taxonomy" id="1432052"/>
    <lineage>
        <taxon>Bacteria</taxon>
        <taxon>Bacillati</taxon>
        <taxon>Bacillota</taxon>
        <taxon>Clostridia</taxon>
        <taxon>Lachnospirales</taxon>
        <taxon>Lachnospiraceae</taxon>
        <taxon>Eisenbergiella</taxon>
    </lineage>
</organism>
<dbReference type="Proteomes" id="UP000094067">
    <property type="component" value="Unassembled WGS sequence"/>
</dbReference>
<evidence type="ECO:0000313" key="5">
    <source>
        <dbReference type="Proteomes" id="UP000095003"/>
    </source>
</evidence>
<dbReference type="PATRIC" id="fig|1432052.3.peg.1878"/>
<dbReference type="EMBL" id="MCGI01000001">
    <property type="protein sequence ID" value="ODM13995.1"/>
    <property type="molecule type" value="Genomic_DNA"/>
</dbReference>
<dbReference type="InterPro" id="IPR008863">
    <property type="entry name" value="Toxic_anion-R_TelA"/>
</dbReference>
<sequence>MGDFSLDLPRTEEIKKEVEKELAPTNEDKTLIDNTMKEKAEMIMGVDLDSLAERREFVQVIETFGADIIKKSSVKNSILQKRMGDFSKAGGETSEISRGLADLSIKMRDLDPSALDFTKTGPLGKIFNPIRRYFERYKTADAEIASIVKTLDKGKNMLKNDNTTLEIEQADMRDLTKQLAQRIEMGTQLDMYLSNAVENAEAAGEDEEKIKFIKEEILFPLRQRLMDFQQLLVVNQQGIIAMEVIRKNNLELIRAVDRAETVTISSLRVAVTVAGALYNQKIVLEKVQMLNETTNNMILSTSKMLKEQGVAIQREAVEASISPDTLKQAFADTISALDDISAYKAKALPQIARTIEEFKEIAVEGEKQLQKLEKSRNVEL</sequence>
<evidence type="ECO:0000313" key="2">
    <source>
        <dbReference type="EMBL" id="ODM05152.1"/>
    </source>
</evidence>
<accession>A0A1E3AZ54</accession>
<dbReference type="AlphaFoldDB" id="A0A1E3AZ54"/>
<dbReference type="EMBL" id="MCGH01000002">
    <property type="protein sequence ID" value="ODM05152.1"/>
    <property type="molecule type" value="Genomic_DNA"/>
</dbReference>
<evidence type="ECO:0000256" key="1">
    <source>
        <dbReference type="ARBA" id="ARBA00005541"/>
    </source>
</evidence>